<feature type="transmembrane region" description="Helical" evidence="10">
    <location>
        <begin position="557"/>
        <end position="581"/>
    </location>
</feature>
<comment type="similarity">
    <text evidence="8">Belongs to the MTC6 family.</text>
</comment>
<sequence length="605" mass="65733">MTDLFQPDSQAYPDDLDTIKLLSQRDLALRVPINFVPVAGASISAVCPVGDTYETASLAKCFSNLLVSEFRRFILDIYWDESRSVWSACPVQLGNAGRVSNTSTTTTTGSTSSLQLVSASFNLRELETPAVVQARQASAMSITTNTSSATTTIAAISPTATPLIHIGPYACSSTANLDIFLGTLAAYLDDTENNLNATTTYLSLNLHAALSPDLVVRPPSNLPRGSSSLQALFAVNTSSYLYTPANLRSQRADLNATGNWFGVPDNVVPDAAYFRISSDGSTSTTQDGWPSDSFVEFTKAKRLLVGFGSVSQEMTQYDTAADAGTIFTPGYLEQSHTYQLTSSGNVSSGCFYNLQSTQVSALNNSWAVADIQNMNNQGATQASTSLTTCGYTPVLNQTLDNVSAILAPQAYQKFAVSSIWSWDINEPMDHPNSTQNYHCAVLNATSGRWQVAGCGASRYCACRVNNGPYDWQISTSGLPYDRVDQACPENSIFTVARTALENEYLLHAWRTARMSNSISDELLFVNFNDLDVSSCWVIGQNTTCPYRETNDNSMQTITVPTVAAVIVFVLTILTIFVKCAANRQNTKRRRRRGHDEYGDYEGVPA</sequence>
<gene>
    <name evidence="12" type="ORF">AMS68_006698</name>
</gene>
<evidence type="ECO:0000313" key="13">
    <source>
        <dbReference type="Proteomes" id="UP000503462"/>
    </source>
</evidence>
<keyword evidence="4 10" id="KW-1133">Transmembrane helix</keyword>
<dbReference type="Proteomes" id="UP000503462">
    <property type="component" value="Chromosome 4"/>
</dbReference>
<organism evidence="12 13">
    <name type="scientific">Peltaster fructicola</name>
    <dbReference type="NCBI Taxonomy" id="286661"/>
    <lineage>
        <taxon>Eukaryota</taxon>
        <taxon>Fungi</taxon>
        <taxon>Dikarya</taxon>
        <taxon>Ascomycota</taxon>
        <taxon>Pezizomycotina</taxon>
        <taxon>Dothideomycetes</taxon>
        <taxon>Dothideomycetes incertae sedis</taxon>
        <taxon>Peltaster</taxon>
    </lineage>
</organism>
<evidence type="ECO:0000259" key="11">
    <source>
        <dbReference type="Pfam" id="PF25506"/>
    </source>
</evidence>
<dbReference type="PANTHER" id="PTHR35518:SF2">
    <property type="entry name" value="MAINTENANCE OF TELOMERE CAPPING PROTEIN 6"/>
    <property type="match status" value="1"/>
</dbReference>
<protein>
    <recommendedName>
        <fullName evidence="9">Maintenance of telomere capping protein 6</fullName>
    </recommendedName>
</protein>
<dbReference type="InterPro" id="IPR051008">
    <property type="entry name" value="Telomere_Capping_Maintenance"/>
</dbReference>
<comment type="function">
    <text evidence="7">May be involved in telomere capping.</text>
</comment>
<dbReference type="Pfam" id="PF25506">
    <property type="entry name" value="TIM-barrel_MTC6"/>
    <property type="match status" value="1"/>
</dbReference>
<evidence type="ECO:0000256" key="4">
    <source>
        <dbReference type="ARBA" id="ARBA00022989"/>
    </source>
</evidence>
<reference evidence="12 13" key="1">
    <citation type="journal article" date="2016" name="Sci. Rep.">
        <title>Peltaster fructicola genome reveals evolution from an invasive phytopathogen to an ectophytic parasite.</title>
        <authorList>
            <person name="Xu C."/>
            <person name="Chen H."/>
            <person name="Gleason M.L."/>
            <person name="Xu J.R."/>
            <person name="Liu H."/>
            <person name="Zhang R."/>
            <person name="Sun G."/>
        </authorList>
    </citation>
    <scope>NUCLEOTIDE SEQUENCE [LARGE SCALE GENOMIC DNA]</scope>
    <source>
        <strain evidence="12 13">LNHT1506</strain>
    </source>
</reference>
<evidence type="ECO:0000256" key="3">
    <source>
        <dbReference type="ARBA" id="ARBA00022729"/>
    </source>
</evidence>
<dbReference type="PANTHER" id="PTHR35518">
    <property type="entry name" value="MAINTENANCE OF TELOMOERE CAPPING"/>
    <property type="match status" value="1"/>
</dbReference>
<keyword evidence="6" id="KW-0325">Glycoprotein</keyword>
<evidence type="ECO:0000256" key="8">
    <source>
        <dbReference type="ARBA" id="ARBA00038159"/>
    </source>
</evidence>
<evidence type="ECO:0000313" key="12">
    <source>
        <dbReference type="EMBL" id="QIX01181.1"/>
    </source>
</evidence>
<evidence type="ECO:0000256" key="2">
    <source>
        <dbReference type="ARBA" id="ARBA00022692"/>
    </source>
</evidence>
<evidence type="ECO:0000256" key="9">
    <source>
        <dbReference type="ARBA" id="ARBA00039865"/>
    </source>
</evidence>
<name>A0A6H0Y2N0_9PEZI</name>
<keyword evidence="2 10" id="KW-0812">Transmembrane</keyword>
<keyword evidence="13" id="KW-1185">Reference proteome</keyword>
<dbReference type="InterPro" id="IPR057530">
    <property type="entry name" value="TIM-barrel_MTC6"/>
</dbReference>
<keyword evidence="3" id="KW-0732">Signal</keyword>
<evidence type="ECO:0000256" key="1">
    <source>
        <dbReference type="ARBA" id="ARBA00004479"/>
    </source>
</evidence>
<comment type="subcellular location">
    <subcellularLocation>
        <location evidence="1">Membrane</location>
        <topology evidence="1">Single-pass type I membrane protein</topology>
    </subcellularLocation>
</comment>
<evidence type="ECO:0000256" key="7">
    <source>
        <dbReference type="ARBA" id="ARBA00037703"/>
    </source>
</evidence>
<evidence type="ECO:0000256" key="6">
    <source>
        <dbReference type="ARBA" id="ARBA00023180"/>
    </source>
</evidence>
<dbReference type="GO" id="GO:0016020">
    <property type="term" value="C:membrane"/>
    <property type="evidence" value="ECO:0007669"/>
    <property type="project" value="UniProtKB-SubCell"/>
</dbReference>
<proteinExistence type="inferred from homology"/>
<keyword evidence="5 10" id="KW-0472">Membrane</keyword>
<dbReference type="AlphaFoldDB" id="A0A6H0Y2N0"/>
<evidence type="ECO:0000256" key="5">
    <source>
        <dbReference type="ARBA" id="ARBA00023136"/>
    </source>
</evidence>
<feature type="domain" description="MTC6 partial TIM-barrel" evidence="11">
    <location>
        <begin position="16"/>
        <end position="407"/>
    </location>
</feature>
<dbReference type="OrthoDB" id="5573651at2759"/>
<dbReference type="EMBL" id="CP051142">
    <property type="protein sequence ID" value="QIX01181.1"/>
    <property type="molecule type" value="Genomic_DNA"/>
</dbReference>
<evidence type="ECO:0000256" key="10">
    <source>
        <dbReference type="SAM" id="Phobius"/>
    </source>
</evidence>
<accession>A0A6H0Y2N0</accession>